<dbReference type="Gene3D" id="3.30.200.20">
    <property type="entry name" value="Phosphorylase Kinase, domain 1"/>
    <property type="match status" value="1"/>
</dbReference>
<reference evidence="9" key="1">
    <citation type="journal article" date="2020" name="Stud. Mycol.">
        <title>101 Dothideomycetes genomes: a test case for predicting lifestyles and emergence of pathogens.</title>
        <authorList>
            <person name="Haridas S."/>
            <person name="Albert R."/>
            <person name="Binder M."/>
            <person name="Bloem J."/>
            <person name="Labutti K."/>
            <person name="Salamov A."/>
            <person name="Andreopoulos B."/>
            <person name="Baker S."/>
            <person name="Barry K."/>
            <person name="Bills G."/>
            <person name="Bluhm B."/>
            <person name="Cannon C."/>
            <person name="Castanera R."/>
            <person name="Culley D."/>
            <person name="Daum C."/>
            <person name="Ezra D."/>
            <person name="Gonzalez J."/>
            <person name="Henrissat B."/>
            <person name="Kuo A."/>
            <person name="Liang C."/>
            <person name="Lipzen A."/>
            <person name="Lutzoni F."/>
            <person name="Magnuson J."/>
            <person name="Mondo S."/>
            <person name="Nolan M."/>
            <person name="Ohm R."/>
            <person name="Pangilinan J."/>
            <person name="Park H.-J."/>
            <person name="Ramirez L."/>
            <person name="Alfaro M."/>
            <person name="Sun H."/>
            <person name="Tritt A."/>
            <person name="Yoshinaga Y."/>
            <person name="Zwiers L.-H."/>
            <person name="Turgeon B."/>
            <person name="Goodwin S."/>
            <person name="Spatafora J."/>
            <person name="Crous P."/>
            <person name="Grigoriev I."/>
        </authorList>
    </citation>
    <scope>NUCLEOTIDE SEQUENCE</scope>
    <source>
        <strain evidence="9">CBS 121410</strain>
    </source>
</reference>
<dbReference type="InterPro" id="IPR051175">
    <property type="entry name" value="CLK_kinases"/>
</dbReference>
<evidence type="ECO:0000256" key="5">
    <source>
        <dbReference type="ARBA" id="ARBA00022840"/>
    </source>
</evidence>
<dbReference type="OrthoDB" id="5979581at2759"/>
<evidence type="ECO:0000256" key="4">
    <source>
        <dbReference type="ARBA" id="ARBA00022777"/>
    </source>
</evidence>
<dbReference type="GO" id="GO:0004674">
    <property type="term" value="F:protein serine/threonine kinase activity"/>
    <property type="evidence" value="ECO:0007669"/>
    <property type="project" value="UniProtKB-KW"/>
</dbReference>
<organism evidence="9 10">
    <name type="scientific">Saccharata proteae CBS 121410</name>
    <dbReference type="NCBI Taxonomy" id="1314787"/>
    <lineage>
        <taxon>Eukaryota</taxon>
        <taxon>Fungi</taxon>
        <taxon>Dikarya</taxon>
        <taxon>Ascomycota</taxon>
        <taxon>Pezizomycotina</taxon>
        <taxon>Dothideomycetes</taxon>
        <taxon>Dothideomycetes incertae sedis</taxon>
        <taxon>Botryosphaeriales</taxon>
        <taxon>Saccharataceae</taxon>
        <taxon>Saccharata</taxon>
    </lineage>
</organism>
<feature type="domain" description="Protein kinase" evidence="8">
    <location>
        <begin position="37"/>
        <end position="390"/>
    </location>
</feature>
<dbReference type="EMBL" id="ML978735">
    <property type="protein sequence ID" value="KAF2084931.1"/>
    <property type="molecule type" value="Genomic_DNA"/>
</dbReference>
<dbReference type="GO" id="GO:0005634">
    <property type="term" value="C:nucleus"/>
    <property type="evidence" value="ECO:0007669"/>
    <property type="project" value="TreeGrafter"/>
</dbReference>
<keyword evidence="5 6" id="KW-0067">ATP-binding</keyword>
<accession>A0A9P4LWB7</accession>
<keyword evidence="3 6" id="KW-0547">Nucleotide-binding</keyword>
<dbReference type="AlphaFoldDB" id="A0A9P4LWB7"/>
<evidence type="ECO:0000256" key="6">
    <source>
        <dbReference type="PROSITE-ProRule" id="PRU10141"/>
    </source>
</evidence>
<dbReference type="InterPro" id="IPR011009">
    <property type="entry name" value="Kinase-like_dom_sf"/>
</dbReference>
<dbReference type="Pfam" id="PF00069">
    <property type="entry name" value="Pkinase"/>
    <property type="match status" value="2"/>
</dbReference>
<feature type="compositionally biased region" description="Basic and acidic residues" evidence="7">
    <location>
        <begin position="458"/>
        <end position="477"/>
    </location>
</feature>
<dbReference type="SUPFAM" id="SSF56112">
    <property type="entry name" value="Protein kinase-like (PK-like)"/>
    <property type="match status" value="1"/>
</dbReference>
<keyword evidence="4 9" id="KW-0418">Kinase</keyword>
<keyword evidence="1" id="KW-0723">Serine/threonine-protein kinase</keyword>
<dbReference type="PROSITE" id="PS00107">
    <property type="entry name" value="PROTEIN_KINASE_ATP"/>
    <property type="match status" value="1"/>
</dbReference>
<gene>
    <name evidence="9" type="ORF">K490DRAFT_47834</name>
</gene>
<comment type="caution">
    <text evidence="9">The sequence shown here is derived from an EMBL/GenBank/DDBJ whole genome shotgun (WGS) entry which is preliminary data.</text>
</comment>
<proteinExistence type="predicted"/>
<dbReference type="PROSITE" id="PS50011">
    <property type="entry name" value="PROTEIN_KINASE_DOM"/>
    <property type="match status" value="1"/>
</dbReference>
<evidence type="ECO:0000256" key="3">
    <source>
        <dbReference type="ARBA" id="ARBA00022741"/>
    </source>
</evidence>
<protein>
    <submittedName>
        <fullName evidence="9">Kinase-like protein</fullName>
    </submittedName>
</protein>
<evidence type="ECO:0000313" key="10">
    <source>
        <dbReference type="Proteomes" id="UP000799776"/>
    </source>
</evidence>
<dbReference type="GO" id="GO:0043484">
    <property type="term" value="P:regulation of RNA splicing"/>
    <property type="evidence" value="ECO:0007669"/>
    <property type="project" value="TreeGrafter"/>
</dbReference>
<dbReference type="InterPro" id="IPR017441">
    <property type="entry name" value="Protein_kinase_ATP_BS"/>
</dbReference>
<feature type="compositionally biased region" description="Basic and acidic residues" evidence="7">
    <location>
        <begin position="404"/>
        <end position="449"/>
    </location>
</feature>
<sequence>MHPLDFECPVYAEPITRYRLGGYHPVHLGELLKDGRYEIVHKLGDGGFATVWAAKDQQTQRFVAIKIACSNLGTDLRETRILRSLSAVATDHPGSKHAVQLLDDFTVMGPNGVHECLVLEILGQNVQEHQEMAPRFAGEVARSISKQALLAVDYLHHNGIGHGDIHTRNIVFTMPGLHDMSEAQFLEAFGQPQMGEITRKDGVPLGSGFPKYLVSTASYPRPTLNRRTQIKLVDFGESFKANDKPPKLNTPMCLEAPEVVLEDEWDHRVDYWSLGCLIFELVAGQPPFQGDFEETKESLIKEFTLLGCDIPQKWQEEWTRLETINGVRDSLERFLSSCYFDGSSCFSNEEYEVDMSVEDVASVWALIQKMLRLEPAERLSAPNALEEEWFRRQLSNIWKPKNGKAKDRKTEAEKTDDKKAHDEKGGNAKAEDRKAKDGEAEDGKVEGGKAKNGNIESGKVKDSKIADGEAGDGKAKG</sequence>
<evidence type="ECO:0000256" key="7">
    <source>
        <dbReference type="SAM" id="MobiDB-lite"/>
    </source>
</evidence>
<feature type="binding site" evidence="6">
    <location>
        <position position="66"/>
    </location>
    <ligand>
        <name>ATP</name>
        <dbReference type="ChEBI" id="CHEBI:30616"/>
    </ligand>
</feature>
<dbReference type="Proteomes" id="UP000799776">
    <property type="component" value="Unassembled WGS sequence"/>
</dbReference>
<name>A0A9P4LWB7_9PEZI</name>
<dbReference type="PANTHER" id="PTHR45646">
    <property type="entry name" value="SERINE/THREONINE-PROTEIN KINASE DOA-RELATED"/>
    <property type="match status" value="1"/>
</dbReference>
<evidence type="ECO:0000313" key="9">
    <source>
        <dbReference type="EMBL" id="KAF2084931.1"/>
    </source>
</evidence>
<keyword evidence="10" id="KW-1185">Reference proteome</keyword>
<keyword evidence="2" id="KW-0808">Transferase</keyword>
<dbReference type="InterPro" id="IPR000719">
    <property type="entry name" value="Prot_kinase_dom"/>
</dbReference>
<dbReference type="PANTHER" id="PTHR45646:SF11">
    <property type="entry name" value="SERINE_THREONINE-PROTEIN KINASE DOA"/>
    <property type="match status" value="1"/>
</dbReference>
<evidence type="ECO:0000256" key="2">
    <source>
        <dbReference type="ARBA" id="ARBA00022679"/>
    </source>
</evidence>
<evidence type="ECO:0000259" key="8">
    <source>
        <dbReference type="PROSITE" id="PS50011"/>
    </source>
</evidence>
<dbReference type="Gene3D" id="1.10.510.10">
    <property type="entry name" value="Transferase(Phosphotransferase) domain 1"/>
    <property type="match status" value="1"/>
</dbReference>
<feature type="region of interest" description="Disordered" evidence="7">
    <location>
        <begin position="400"/>
        <end position="477"/>
    </location>
</feature>
<evidence type="ECO:0000256" key="1">
    <source>
        <dbReference type="ARBA" id="ARBA00022527"/>
    </source>
</evidence>
<dbReference type="GO" id="GO:0005524">
    <property type="term" value="F:ATP binding"/>
    <property type="evidence" value="ECO:0007669"/>
    <property type="project" value="UniProtKB-UniRule"/>
</dbReference>